<sequence length="511" mass="51756">MPEPDEIRPADAAADPAPSAPAPPGFGHDEPESAGGQPRIPTPFRLQAPWWAAESTDSDEPEPDHPADADVAPDAAPSYDRLVAGQGAPEADPRESTPEPTPRPARETVPDGTPILPPATGTGPQPMPRTAPQPLAALTPEAANTDSRSSGPVLTPDAILPPSVAIPPAVVLPPSKRPMTDRPKQDGPATVADMPVVPPPGTPASTTAPAATVPSAASAPQAAGAGQATMVAPAPQQPPFPHPDAPNDGNTGPQPFPPGPLGGGGPGAGTPSDQDKKRKRLLVGGGVAAAVVALVGVLAAGVALGGGDDGKAKGKNKTKAAASPSQPAGASPSAPVHHPVDINSEKTDTKPLALTEVFPSPAIQLGGHAFQRDRSSVNHQCGLTARGSMAEALAHDGCRSVVRVTFVSDDKKFAVTSGVAVLPNHEAAVRVSRAGNAGKYEWFRGLSGPRTPDIDGAGGYAAATVRGRYVAYAYATYTDGTRVSPQDTQIKGLAQQFLDYGTKALDARARG</sequence>
<dbReference type="Proteomes" id="UP000261811">
    <property type="component" value="Unassembled WGS sequence"/>
</dbReference>
<feature type="compositionally biased region" description="Low complexity" evidence="1">
    <location>
        <begin position="319"/>
        <end position="335"/>
    </location>
</feature>
<dbReference type="AlphaFoldDB" id="A0A372JBU8"/>
<dbReference type="EMBL" id="QURH01001027">
    <property type="protein sequence ID" value="RFU36868.1"/>
    <property type="molecule type" value="Genomic_DNA"/>
</dbReference>
<keyword evidence="2" id="KW-1133">Transmembrane helix</keyword>
<dbReference type="RefSeq" id="WP_117361468.1">
    <property type="nucleotide sequence ID" value="NZ_QURH01001027.1"/>
</dbReference>
<accession>A0A372JBU8</accession>
<keyword evidence="2" id="KW-0472">Membrane</keyword>
<gene>
    <name evidence="3" type="ORF">DZF91_35800</name>
</gene>
<keyword evidence="4" id="KW-1185">Reference proteome</keyword>
<feature type="compositionally biased region" description="Low complexity" evidence="1">
    <location>
        <begin position="203"/>
        <end position="234"/>
    </location>
</feature>
<feature type="compositionally biased region" description="Pro residues" evidence="1">
    <location>
        <begin position="235"/>
        <end position="244"/>
    </location>
</feature>
<evidence type="ECO:0000313" key="3">
    <source>
        <dbReference type="EMBL" id="RFU36868.1"/>
    </source>
</evidence>
<feature type="region of interest" description="Disordered" evidence="1">
    <location>
        <begin position="1"/>
        <end position="276"/>
    </location>
</feature>
<evidence type="ECO:0000256" key="2">
    <source>
        <dbReference type="SAM" id="Phobius"/>
    </source>
</evidence>
<evidence type="ECO:0000256" key="1">
    <source>
        <dbReference type="SAM" id="MobiDB-lite"/>
    </source>
</evidence>
<feature type="transmembrane region" description="Helical" evidence="2">
    <location>
        <begin position="281"/>
        <end position="304"/>
    </location>
</feature>
<reference evidence="3 4" key="1">
    <citation type="submission" date="2018-08" db="EMBL/GenBank/DDBJ databases">
        <title>Actinomadura jelena sp. nov., a novel Actinomycete isolated from soil in Chad.</title>
        <authorList>
            <person name="Shi L."/>
        </authorList>
    </citation>
    <scope>NUCLEOTIDE SEQUENCE [LARGE SCALE GENOMIC DNA]</scope>
    <source>
        <strain evidence="3 4">NEAU-G17</strain>
    </source>
</reference>
<keyword evidence="2" id="KW-0812">Transmembrane</keyword>
<feature type="region of interest" description="Disordered" evidence="1">
    <location>
        <begin position="305"/>
        <end position="344"/>
    </location>
</feature>
<dbReference type="OrthoDB" id="3479396at2"/>
<organism evidence="3 4">
    <name type="scientific">Actinomadura logoneensis</name>
    <dbReference type="NCBI Taxonomy" id="2293572"/>
    <lineage>
        <taxon>Bacteria</taxon>
        <taxon>Bacillati</taxon>
        <taxon>Actinomycetota</taxon>
        <taxon>Actinomycetes</taxon>
        <taxon>Streptosporangiales</taxon>
        <taxon>Thermomonosporaceae</taxon>
        <taxon>Actinomadura</taxon>
    </lineage>
</organism>
<name>A0A372JBU8_9ACTN</name>
<comment type="caution">
    <text evidence="3">The sequence shown here is derived from an EMBL/GenBank/DDBJ whole genome shotgun (WGS) entry which is preliminary data.</text>
</comment>
<evidence type="ECO:0000313" key="4">
    <source>
        <dbReference type="Proteomes" id="UP000261811"/>
    </source>
</evidence>
<protein>
    <submittedName>
        <fullName evidence="3">Uncharacterized protein</fullName>
    </submittedName>
</protein>
<feature type="compositionally biased region" description="Polar residues" evidence="1">
    <location>
        <begin position="142"/>
        <end position="152"/>
    </location>
</feature>
<proteinExistence type="predicted"/>